<accession>A0A067DHQ8</accession>
<dbReference type="AlphaFoldDB" id="A0A067DHQ8"/>
<proteinExistence type="predicted"/>
<dbReference type="EMBL" id="KK785482">
    <property type="protein sequence ID" value="KDO42398.1"/>
    <property type="molecule type" value="Genomic_DNA"/>
</dbReference>
<organism evidence="1 2">
    <name type="scientific">Citrus sinensis</name>
    <name type="common">Sweet orange</name>
    <name type="synonym">Citrus aurantium var. sinensis</name>
    <dbReference type="NCBI Taxonomy" id="2711"/>
    <lineage>
        <taxon>Eukaryota</taxon>
        <taxon>Viridiplantae</taxon>
        <taxon>Streptophyta</taxon>
        <taxon>Embryophyta</taxon>
        <taxon>Tracheophyta</taxon>
        <taxon>Spermatophyta</taxon>
        <taxon>Magnoliopsida</taxon>
        <taxon>eudicotyledons</taxon>
        <taxon>Gunneridae</taxon>
        <taxon>Pentapetalae</taxon>
        <taxon>rosids</taxon>
        <taxon>malvids</taxon>
        <taxon>Sapindales</taxon>
        <taxon>Rutaceae</taxon>
        <taxon>Aurantioideae</taxon>
        <taxon>Citrus</taxon>
    </lineage>
</organism>
<dbReference type="Proteomes" id="UP000027120">
    <property type="component" value="Unassembled WGS sequence"/>
</dbReference>
<keyword evidence="2" id="KW-1185">Reference proteome</keyword>
<name>A0A067DHQ8_CITSI</name>
<evidence type="ECO:0000313" key="1">
    <source>
        <dbReference type="EMBL" id="KDO42398.1"/>
    </source>
</evidence>
<sequence>MGLAGFSHNSYSLDLVWNSWLIFVAVLPVGSGVREVFGELGAVGAGFKVCGYMQLSDFVTQN</sequence>
<gene>
    <name evidence="1" type="ORF">CISIN_1g048201mg</name>
</gene>
<evidence type="ECO:0000313" key="2">
    <source>
        <dbReference type="Proteomes" id="UP000027120"/>
    </source>
</evidence>
<reference evidence="1 2" key="1">
    <citation type="submission" date="2014-04" db="EMBL/GenBank/DDBJ databases">
        <authorList>
            <consortium name="International Citrus Genome Consortium"/>
            <person name="Gmitter F."/>
            <person name="Chen C."/>
            <person name="Farmerie W."/>
            <person name="Harkins T."/>
            <person name="Desany B."/>
            <person name="Mohiuddin M."/>
            <person name="Kodira C."/>
            <person name="Borodovsky M."/>
            <person name="Lomsadze A."/>
            <person name="Burns P."/>
            <person name="Jenkins J."/>
            <person name="Prochnik S."/>
            <person name="Shu S."/>
            <person name="Chapman J."/>
            <person name="Pitluck S."/>
            <person name="Schmutz J."/>
            <person name="Rokhsar D."/>
        </authorList>
    </citation>
    <scope>NUCLEOTIDE SEQUENCE</scope>
</reference>
<protein>
    <submittedName>
        <fullName evidence="1">Uncharacterized protein</fullName>
    </submittedName>
</protein>